<dbReference type="KEGG" id="bcoh:BC6307_02680"/>
<dbReference type="Proteomes" id="UP000215224">
    <property type="component" value="Chromosome"/>
</dbReference>
<evidence type="ECO:0000313" key="3">
    <source>
        <dbReference type="Proteomes" id="UP000215224"/>
    </source>
</evidence>
<feature type="region of interest" description="Disordered" evidence="1">
    <location>
        <begin position="1"/>
        <end position="20"/>
    </location>
</feature>
<dbReference type="InterPro" id="IPR025437">
    <property type="entry name" value="YfhE-like"/>
</dbReference>
<evidence type="ECO:0000313" key="2">
    <source>
        <dbReference type="EMBL" id="AST90265.1"/>
    </source>
</evidence>
<feature type="compositionally biased region" description="Basic residues" evidence="1">
    <location>
        <begin position="1"/>
        <end position="10"/>
    </location>
</feature>
<name>A0A223KL93_9BACI</name>
<reference evidence="2 3" key="1">
    <citation type="submission" date="2016-12" db="EMBL/GenBank/DDBJ databases">
        <title>The whole genome sequencing and assembly of Bacillus cohnii DSM 6307T strain.</title>
        <authorList>
            <person name="Lee Y.-J."/>
            <person name="Yi H."/>
            <person name="Bahn Y.-S."/>
            <person name="Kim J.F."/>
            <person name="Lee D.-W."/>
        </authorList>
    </citation>
    <scope>NUCLEOTIDE SEQUENCE [LARGE SCALE GENOMIC DNA]</scope>
    <source>
        <strain evidence="2 3">DSM 6307</strain>
    </source>
</reference>
<dbReference type="Pfam" id="PF14152">
    <property type="entry name" value="YfhE"/>
    <property type="match status" value="1"/>
</dbReference>
<evidence type="ECO:0008006" key="4">
    <source>
        <dbReference type="Google" id="ProtNLM"/>
    </source>
</evidence>
<organism evidence="2 3">
    <name type="scientific">Sutcliffiella cohnii</name>
    <dbReference type="NCBI Taxonomy" id="33932"/>
    <lineage>
        <taxon>Bacteria</taxon>
        <taxon>Bacillati</taxon>
        <taxon>Bacillota</taxon>
        <taxon>Bacilli</taxon>
        <taxon>Bacillales</taxon>
        <taxon>Bacillaceae</taxon>
        <taxon>Sutcliffiella</taxon>
    </lineage>
</organism>
<keyword evidence="3" id="KW-1185">Reference proteome</keyword>
<sequence>MSKEKKRRERTKSTLSSMQEVTYSREFKMADNAGGYTGKNSR</sequence>
<dbReference type="EMBL" id="CP018866">
    <property type="protein sequence ID" value="AST90265.1"/>
    <property type="molecule type" value="Genomic_DNA"/>
</dbReference>
<dbReference type="RefSeq" id="WP_084380751.1">
    <property type="nucleotide sequence ID" value="NZ_CP018866.1"/>
</dbReference>
<evidence type="ECO:0000256" key="1">
    <source>
        <dbReference type="SAM" id="MobiDB-lite"/>
    </source>
</evidence>
<protein>
    <recommendedName>
        <fullName evidence="4">YfhE family protein</fullName>
    </recommendedName>
</protein>
<gene>
    <name evidence="2" type="ORF">BC6307_02680</name>
</gene>
<dbReference type="STRING" id="1314751.GCA_001591425_04789"/>
<dbReference type="AlphaFoldDB" id="A0A223KL93"/>
<proteinExistence type="predicted"/>
<accession>A0A223KL93</accession>